<reference evidence="4" key="1">
    <citation type="submission" date="2025-08" db="UniProtKB">
        <authorList>
            <consortium name="Ensembl"/>
        </authorList>
    </citation>
    <scope>IDENTIFICATION</scope>
</reference>
<name>A0A3Q3X0W9_MOLML</name>
<reference evidence="4" key="2">
    <citation type="submission" date="2025-09" db="UniProtKB">
        <authorList>
            <consortium name="Ensembl"/>
        </authorList>
    </citation>
    <scope>IDENTIFICATION</scope>
</reference>
<dbReference type="PANTHER" id="PTHR45784:SF3">
    <property type="entry name" value="C-TYPE LECTIN DOMAIN FAMILY 4 MEMBER K-LIKE-RELATED"/>
    <property type="match status" value="1"/>
</dbReference>
<organism evidence="4 5">
    <name type="scientific">Mola mola</name>
    <name type="common">Ocean sunfish</name>
    <name type="synonym">Tetraodon mola</name>
    <dbReference type="NCBI Taxonomy" id="94237"/>
    <lineage>
        <taxon>Eukaryota</taxon>
        <taxon>Metazoa</taxon>
        <taxon>Chordata</taxon>
        <taxon>Craniata</taxon>
        <taxon>Vertebrata</taxon>
        <taxon>Euteleostomi</taxon>
        <taxon>Actinopterygii</taxon>
        <taxon>Neopterygii</taxon>
        <taxon>Teleostei</taxon>
        <taxon>Neoteleostei</taxon>
        <taxon>Acanthomorphata</taxon>
        <taxon>Eupercaria</taxon>
        <taxon>Tetraodontiformes</taxon>
        <taxon>Molidae</taxon>
        <taxon>Mola</taxon>
    </lineage>
</organism>
<evidence type="ECO:0000313" key="4">
    <source>
        <dbReference type="Ensembl" id="ENSMMOP00000018702.1"/>
    </source>
</evidence>
<dbReference type="InterPro" id="IPR018378">
    <property type="entry name" value="C-type_lectin_CS"/>
</dbReference>
<keyword evidence="1" id="KW-1015">Disulfide bond</keyword>
<dbReference type="PROSITE" id="PS50041">
    <property type="entry name" value="C_TYPE_LECTIN_2"/>
    <property type="match status" value="1"/>
</dbReference>
<keyword evidence="2" id="KW-0732">Signal</keyword>
<dbReference type="InterPro" id="IPR001304">
    <property type="entry name" value="C-type_lectin-like"/>
</dbReference>
<dbReference type="STRING" id="94237.ENSMMOP00000018702"/>
<keyword evidence="5" id="KW-1185">Reference proteome</keyword>
<dbReference type="PROSITE" id="PS00615">
    <property type="entry name" value="C_TYPE_LECTIN_1"/>
    <property type="match status" value="1"/>
</dbReference>
<dbReference type="SUPFAM" id="SSF56436">
    <property type="entry name" value="C-type lectin-like"/>
    <property type="match status" value="1"/>
</dbReference>
<dbReference type="OMA" id="WALGENT"/>
<dbReference type="SMART" id="SM00034">
    <property type="entry name" value="CLECT"/>
    <property type="match status" value="1"/>
</dbReference>
<evidence type="ECO:0000256" key="2">
    <source>
        <dbReference type="SAM" id="SignalP"/>
    </source>
</evidence>
<dbReference type="Pfam" id="PF00059">
    <property type="entry name" value="Lectin_C"/>
    <property type="match status" value="1"/>
</dbReference>
<dbReference type="Ensembl" id="ENSMMOT00000019004.1">
    <property type="protein sequence ID" value="ENSMMOP00000018702.1"/>
    <property type="gene ID" value="ENSMMOG00000014166.1"/>
</dbReference>
<dbReference type="InterPro" id="IPR016187">
    <property type="entry name" value="CTDL_fold"/>
</dbReference>
<evidence type="ECO:0000259" key="3">
    <source>
        <dbReference type="PROSITE" id="PS50041"/>
    </source>
</evidence>
<dbReference type="AlphaFoldDB" id="A0A3Q3X0W9"/>
<feature type="signal peptide" evidence="2">
    <location>
        <begin position="1"/>
        <end position="23"/>
    </location>
</feature>
<feature type="chain" id="PRO_5018670105" description="C-type lectin domain-containing protein" evidence="2">
    <location>
        <begin position="24"/>
        <end position="148"/>
    </location>
</feature>
<dbReference type="InterPro" id="IPR016186">
    <property type="entry name" value="C-type_lectin-like/link_sf"/>
</dbReference>
<feature type="domain" description="C-type lectin" evidence="3">
    <location>
        <begin position="23"/>
        <end position="131"/>
    </location>
</feature>
<dbReference type="Proteomes" id="UP000261620">
    <property type="component" value="Unplaced"/>
</dbReference>
<sequence>MLFWCLCDSQPVFLSALVNVASAQTRQYFFVSMQLNWTEAQSFCRSNYTDLATIENIADVSAVFNTSHYNGNWRWSLNDSSFYGEGETEFRNWARSQPNNLNDLQYCVMLYATNGLWYDYYCSRQQPFVCYNVVLRAKNKYLFIYVYD</sequence>
<protein>
    <recommendedName>
        <fullName evidence="3">C-type lectin domain-containing protein</fullName>
    </recommendedName>
</protein>
<evidence type="ECO:0000313" key="5">
    <source>
        <dbReference type="Proteomes" id="UP000261620"/>
    </source>
</evidence>
<proteinExistence type="predicted"/>
<evidence type="ECO:0000256" key="1">
    <source>
        <dbReference type="ARBA" id="ARBA00023157"/>
    </source>
</evidence>
<accession>A0A3Q3X0W9</accession>
<dbReference type="PANTHER" id="PTHR45784">
    <property type="entry name" value="C-TYPE LECTIN DOMAIN FAMILY 20 MEMBER A-RELATED"/>
    <property type="match status" value="1"/>
</dbReference>
<dbReference type="Gene3D" id="3.10.100.10">
    <property type="entry name" value="Mannose-Binding Protein A, subunit A"/>
    <property type="match status" value="1"/>
</dbReference>